<feature type="compositionally biased region" description="Low complexity" evidence="1">
    <location>
        <begin position="519"/>
        <end position="528"/>
    </location>
</feature>
<organism evidence="2 3">
    <name type="scientific">Chondromyces crocatus</name>
    <dbReference type="NCBI Taxonomy" id="52"/>
    <lineage>
        <taxon>Bacteria</taxon>
        <taxon>Pseudomonadati</taxon>
        <taxon>Myxococcota</taxon>
        <taxon>Polyangia</taxon>
        <taxon>Polyangiales</taxon>
        <taxon>Polyangiaceae</taxon>
        <taxon>Chondromyces</taxon>
    </lineage>
</organism>
<gene>
    <name evidence="2" type="ORF">CMC5_046120</name>
</gene>
<dbReference type="InterPro" id="IPR051082">
    <property type="entry name" value="Pentapeptide-BTB/POZ_domain"/>
</dbReference>
<dbReference type="RefSeq" id="WP_050432388.1">
    <property type="nucleotide sequence ID" value="NZ_CP012159.1"/>
</dbReference>
<evidence type="ECO:0000313" key="2">
    <source>
        <dbReference type="EMBL" id="AKT40457.1"/>
    </source>
</evidence>
<keyword evidence="3" id="KW-1185">Reference proteome</keyword>
<dbReference type="Gene3D" id="2.160.20.80">
    <property type="entry name" value="E3 ubiquitin-protein ligase SopA"/>
    <property type="match status" value="1"/>
</dbReference>
<dbReference type="InterPro" id="IPR001646">
    <property type="entry name" value="5peptide_repeat"/>
</dbReference>
<dbReference type="PANTHER" id="PTHR14136:SF17">
    <property type="entry name" value="BTB_POZ DOMAIN-CONTAINING PROTEIN KCTD9"/>
    <property type="match status" value="1"/>
</dbReference>
<dbReference type="SUPFAM" id="SSF141571">
    <property type="entry name" value="Pentapeptide repeat-like"/>
    <property type="match status" value="1"/>
</dbReference>
<dbReference type="KEGG" id="ccro:CMC5_046120"/>
<evidence type="ECO:0000256" key="1">
    <source>
        <dbReference type="SAM" id="MobiDB-lite"/>
    </source>
</evidence>
<dbReference type="STRING" id="52.CMC5_046120"/>
<accession>A0A0K1EID6</accession>
<dbReference type="Pfam" id="PF00805">
    <property type="entry name" value="Pentapeptide"/>
    <property type="match status" value="1"/>
</dbReference>
<feature type="region of interest" description="Disordered" evidence="1">
    <location>
        <begin position="506"/>
        <end position="528"/>
    </location>
</feature>
<reference evidence="2 3" key="1">
    <citation type="submission" date="2015-07" db="EMBL/GenBank/DDBJ databases">
        <title>Genome analysis of myxobacterium Chondromyces crocatus Cm c5 reveals a high potential for natural compound synthesis and the genetic basis for the loss of fruiting body formation.</title>
        <authorList>
            <person name="Zaburannyi N."/>
            <person name="Bunk B."/>
            <person name="Maier J."/>
            <person name="Overmann J."/>
            <person name="Mueller R."/>
        </authorList>
    </citation>
    <scope>NUCLEOTIDE SEQUENCE [LARGE SCALE GENOMIC DNA]</scope>
    <source>
        <strain evidence="2 3">Cm c5</strain>
    </source>
</reference>
<dbReference type="Proteomes" id="UP000067626">
    <property type="component" value="Chromosome"/>
</dbReference>
<evidence type="ECO:0000313" key="3">
    <source>
        <dbReference type="Proteomes" id="UP000067626"/>
    </source>
</evidence>
<dbReference type="OrthoDB" id="2081291at2"/>
<dbReference type="InterPro" id="IPR027417">
    <property type="entry name" value="P-loop_NTPase"/>
</dbReference>
<sequence length="914" mass="98840">MESEFDMDAVTIDGAWKVAGEIFRAALTEDRFQPRWTLDAEALLALTRFAKETRALAALLPPGALTASEDAVAHHIAILLRAFALALTRQSALHSVERRTHQAPGERASLDMESEALRPKGAEPRLRLALDHLARADVDVLGPPFERLSDLVDAPLASPVYKALCAVFAQAALSADAIPPALDLATPAARTPFERLYLLAHAEAMTSPLGAAFVRALHATASMSPSFLRGVLMRSLSASRVRSMFGEADALRIPHLPLEAFDLDLLATWTEPPNFQRHATPRPLLGLIDELLAKHRIVIVCGAPGRGQSLTARKITSAWADRHVTVDPSMASDLTFPLVIDGGRDIAHHDPSLGAAVRCALQRKADSLGITAVIDEASLAVTSPGDRVVYVVDGLDEAGLTLTATEALFRDLVHATRDTHRAIVFSRKAALPDTKAFAEHPIVYIEDLSPHTSPAGGQIAAWLERWNLRSGKAPLTVEQFKERGLVDAAGTPLVLFMRALTWEAQPPTDGSDDEGVARPGLGQPQGPQGALHERFFRQLATAQCDHARACDAATWEAFTRLLHAVSERHPGEVAFLEDDPSAARAQGMLWLLSRLAWAIHGRRGRGQALTVQDAVRLLEAELGVTAEPWGRQLVRAAMTLMLPLEPAGEDGPLVFGHRAFREFFVARYWALVLRRIVARPGAEARRVHEGTLLEGRLLGAADESFAFLLEKLNGPSWSEAEREALLQWAHDAFVDETSDFLRPERPRWEEDRRPALREAALAIGSLMSGATGMVVGERRALKTLLASLSITVPERSVKAPRFSCEDADLEGVNLAGFDLEGANLPRANLVDANLVGTNLVGANLSGANLTRANLLSVKLGRANLAGAHLEDVSAFLADFRGANLLGASLEEKALMGAKLEGALRDPPKPTGKKR</sequence>
<name>A0A0K1EID6_CHOCO</name>
<protein>
    <recommendedName>
        <fullName evidence="4">NACHT domain-containing protein</fullName>
    </recommendedName>
</protein>
<evidence type="ECO:0008006" key="4">
    <source>
        <dbReference type="Google" id="ProtNLM"/>
    </source>
</evidence>
<dbReference type="PANTHER" id="PTHR14136">
    <property type="entry name" value="BTB_POZ DOMAIN-CONTAINING PROTEIN KCTD9"/>
    <property type="match status" value="1"/>
</dbReference>
<dbReference type="Gene3D" id="3.40.50.300">
    <property type="entry name" value="P-loop containing nucleotide triphosphate hydrolases"/>
    <property type="match status" value="1"/>
</dbReference>
<dbReference type="AlphaFoldDB" id="A0A0K1EID6"/>
<dbReference type="EMBL" id="CP012159">
    <property type="protein sequence ID" value="AKT40457.1"/>
    <property type="molecule type" value="Genomic_DNA"/>
</dbReference>
<proteinExistence type="predicted"/>